<gene>
    <name evidence="1" type="ORF">CURHAP_LOCUS8530</name>
    <name evidence="2" type="ORF">ORAREDHAP_LOCUS8513</name>
</gene>
<dbReference type="AlphaFoldDB" id="A0A6J5TSU5"/>
<organism evidence="1 3">
    <name type="scientific">Prunus armeniaca</name>
    <name type="common">Apricot</name>
    <name type="synonym">Armeniaca vulgaris</name>
    <dbReference type="NCBI Taxonomy" id="36596"/>
    <lineage>
        <taxon>Eukaryota</taxon>
        <taxon>Viridiplantae</taxon>
        <taxon>Streptophyta</taxon>
        <taxon>Embryophyta</taxon>
        <taxon>Tracheophyta</taxon>
        <taxon>Spermatophyta</taxon>
        <taxon>Magnoliopsida</taxon>
        <taxon>eudicotyledons</taxon>
        <taxon>Gunneridae</taxon>
        <taxon>Pentapetalae</taxon>
        <taxon>rosids</taxon>
        <taxon>fabids</taxon>
        <taxon>Rosales</taxon>
        <taxon>Rosaceae</taxon>
        <taxon>Amygdaloideae</taxon>
        <taxon>Amygdaleae</taxon>
        <taxon>Prunus</taxon>
    </lineage>
</organism>
<proteinExistence type="predicted"/>
<evidence type="ECO:0000313" key="3">
    <source>
        <dbReference type="Proteomes" id="UP000507222"/>
    </source>
</evidence>
<dbReference type="Proteomes" id="UP000507222">
    <property type="component" value="Unassembled WGS sequence"/>
</dbReference>
<evidence type="ECO:0000313" key="1">
    <source>
        <dbReference type="EMBL" id="CAB4266267.1"/>
    </source>
</evidence>
<reference evidence="4" key="1">
    <citation type="journal article" date="2020" name="Genome Biol.">
        <title>Gamete binning: chromosome-level and haplotype-resolved genome assembly enabled by high-throughput single-cell sequencing of gamete genomes.</title>
        <authorList>
            <person name="Campoy J.A."/>
            <person name="Sun H."/>
            <person name="Goel M."/>
            <person name="Jiao W.-B."/>
            <person name="Folz-Donahue K."/>
            <person name="Wang N."/>
            <person name="Rubio M."/>
            <person name="Liu C."/>
            <person name="Kukat C."/>
            <person name="Ruiz D."/>
            <person name="Huettel B."/>
            <person name="Schneeberger K."/>
        </authorList>
    </citation>
    <scope>NUCLEOTIDE SEQUENCE [LARGE SCALE GENOMIC DNA]</scope>
    <source>
        <strain evidence="4">cv. Rojo Pasion</strain>
    </source>
</reference>
<dbReference type="Proteomes" id="UP000507245">
    <property type="component" value="Unassembled WGS sequence"/>
</dbReference>
<reference evidence="1 3" key="2">
    <citation type="submission" date="2020-05" db="EMBL/GenBank/DDBJ databases">
        <authorList>
            <person name="Campoy J."/>
            <person name="Schneeberger K."/>
            <person name="Spophaly S."/>
        </authorList>
    </citation>
    <scope>NUCLEOTIDE SEQUENCE [LARGE SCALE GENOMIC DNA]</scope>
    <source>
        <strain evidence="1">PruArmRojPasFocal</strain>
    </source>
</reference>
<evidence type="ECO:0000313" key="4">
    <source>
        <dbReference type="Proteomes" id="UP000507245"/>
    </source>
</evidence>
<dbReference type="EMBL" id="CAEKDK010000001">
    <property type="protein sequence ID" value="CAB4266267.1"/>
    <property type="molecule type" value="Genomic_DNA"/>
</dbReference>
<evidence type="ECO:0000313" key="2">
    <source>
        <dbReference type="EMBL" id="CAB4296847.1"/>
    </source>
</evidence>
<protein>
    <submittedName>
        <fullName evidence="1">Uncharacterized protein</fullName>
    </submittedName>
</protein>
<keyword evidence="4" id="KW-1185">Reference proteome</keyword>
<accession>A0A6J5TSU5</accession>
<sequence length="63" mass="7060">MDMSEGLGLMMPRVKPLEAMCKPRPFTLASVKGIELGTMGASTLHLHTHTQKQMHCELCNHKR</sequence>
<name>A0A6J5TSU5_PRUAR</name>
<dbReference type="EMBL" id="CAEKKB010000001">
    <property type="protein sequence ID" value="CAB4296847.1"/>
    <property type="molecule type" value="Genomic_DNA"/>
</dbReference>